<evidence type="ECO:0008006" key="4">
    <source>
        <dbReference type="Google" id="ProtNLM"/>
    </source>
</evidence>
<dbReference type="Proteomes" id="UP000320806">
    <property type="component" value="Unassembled WGS sequence"/>
</dbReference>
<dbReference type="AlphaFoldDB" id="A0A542EJC5"/>
<comment type="caution">
    <text evidence="2">The sequence shown here is derived from an EMBL/GenBank/DDBJ whole genome shotgun (WGS) entry which is preliminary data.</text>
</comment>
<gene>
    <name evidence="2" type="ORF">FB459_2995</name>
</gene>
<dbReference type="RefSeq" id="WP_129625760.1">
    <property type="nucleotide sequence ID" value="NZ_BAABCI010000013.1"/>
</dbReference>
<evidence type="ECO:0000313" key="2">
    <source>
        <dbReference type="EMBL" id="TQJ15441.1"/>
    </source>
</evidence>
<dbReference type="EMBL" id="VFMO01000001">
    <property type="protein sequence ID" value="TQJ15441.1"/>
    <property type="molecule type" value="Genomic_DNA"/>
</dbReference>
<feature type="compositionally biased region" description="Low complexity" evidence="1">
    <location>
        <begin position="13"/>
        <end position="23"/>
    </location>
</feature>
<evidence type="ECO:0000256" key="1">
    <source>
        <dbReference type="SAM" id="MobiDB-lite"/>
    </source>
</evidence>
<name>A0A542EJC5_9MICO</name>
<proteinExistence type="predicted"/>
<dbReference type="OrthoDB" id="3266345at2"/>
<dbReference type="Pfam" id="PF20060">
    <property type="entry name" value="DUF6459"/>
    <property type="match status" value="1"/>
</dbReference>
<evidence type="ECO:0000313" key="3">
    <source>
        <dbReference type="Proteomes" id="UP000320806"/>
    </source>
</evidence>
<keyword evidence="3" id="KW-1185">Reference proteome</keyword>
<protein>
    <recommendedName>
        <fullName evidence="4">3-hydroxyacyl-CoA dehydrogenase</fullName>
    </recommendedName>
</protein>
<sequence length="169" mass="18569">MSAAPVHVPTPVHSRPAPSLLPAARPRRHLQSVSLDQSSLAVDFRSGRHDVEFGPQHSSTSDLPDPTAWGTRLVHGLLEVMSGVRPPSQIERCLTLELRERVRRAYATAVRRGARPGRPSRVLRVRVCDAVDGIAEVSAVVYDRGRVRAVAMRLSGCDGRWLLTELEMG</sequence>
<organism evidence="2 3">
    <name type="scientific">Yimella lutea</name>
    <dbReference type="NCBI Taxonomy" id="587872"/>
    <lineage>
        <taxon>Bacteria</taxon>
        <taxon>Bacillati</taxon>
        <taxon>Actinomycetota</taxon>
        <taxon>Actinomycetes</taxon>
        <taxon>Micrococcales</taxon>
        <taxon>Dermacoccaceae</taxon>
        <taxon>Yimella</taxon>
    </lineage>
</organism>
<accession>A0A542EJC5</accession>
<feature type="region of interest" description="Disordered" evidence="1">
    <location>
        <begin position="1"/>
        <end position="23"/>
    </location>
</feature>
<reference evidence="2 3" key="1">
    <citation type="submission" date="2019-06" db="EMBL/GenBank/DDBJ databases">
        <title>Sequencing the genomes of 1000 actinobacteria strains.</title>
        <authorList>
            <person name="Klenk H.-P."/>
        </authorList>
    </citation>
    <scope>NUCLEOTIDE SEQUENCE [LARGE SCALE GENOMIC DNA]</scope>
    <source>
        <strain evidence="2 3">DSM 19828</strain>
    </source>
</reference>
<dbReference type="InterPro" id="IPR045596">
    <property type="entry name" value="DUF6459"/>
</dbReference>